<dbReference type="Proteomes" id="UP000005699">
    <property type="component" value="Unassembled WGS sequence"/>
</dbReference>
<evidence type="ECO:0008006" key="3">
    <source>
        <dbReference type="Google" id="ProtNLM"/>
    </source>
</evidence>
<dbReference type="EMBL" id="AEVB01000006">
    <property type="protein sequence ID" value="EFW89664.1"/>
    <property type="molecule type" value="Genomic_DNA"/>
</dbReference>
<dbReference type="SUPFAM" id="SSF52821">
    <property type="entry name" value="Rhodanese/Cell cycle control phosphatase"/>
    <property type="match status" value="1"/>
</dbReference>
<evidence type="ECO:0000313" key="2">
    <source>
        <dbReference type="Proteomes" id="UP000005699"/>
    </source>
</evidence>
<gene>
    <name evidence="1" type="ORF">HMPREF0819_0272</name>
</gene>
<accession>E8JMP9</accession>
<evidence type="ECO:0000313" key="1">
    <source>
        <dbReference type="EMBL" id="EFW89664.1"/>
    </source>
</evidence>
<name>E8JMP9_STREI</name>
<dbReference type="InterPro" id="IPR036873">
    <property type="entry name" value="Rhodanese-like_dom_sf"/>
</dbReference>
<sequence length="100" mass="11810">MISFFYTYRGILKKKEKLIFLKKLFTQPVRTITTTELENKMRNKFTVLLDVRTAQEYMGGILREHDFFHLIGFIPMRVKKISLFILSVTLEHAVSVPQKS</sequence>
<dbReference type="HOGENOM" id="CLU_2304418_0_0_9"/>
<reference evidence="1 2" key="1">
    <citation type="submission" date="2010-12" db="EMBL/GenBank/DDBJ databases">
        <authorList>
            <person name="Muzny D."/>
            <person name="Qin X."/>
            <person name="Deng J."/>
            <person name="Jiang H."/>
            <person name="Liu Y."/>
            <person name="Qu J."/>
            <person name="Song X.-Z."/>
            <person name="Zhang L."/>
            <person name="Thornton R."/>
            <person name="Coyle M."/>
            <person name="Francisco L."/>
            <person name="Jackson L."/>
            <person name="Javaid M."/>
            <person name="Korchina V."/>
            <person name="Kovar C."/>
            <person name="Mata R."/>
            <person name="Mathew T."/>
            <person name="Ngo R."/>
            <person name="Nguyen L."/>
            <person name="Nguyen N."/>
            <person name="Okwuonu G."/>
            <person name="Ongeri F."/>
            <person name="Pham C."/>
            <person name="Simmons D."/>
            <person name="Wilczek-Boney K."/>
            <person name="Hale W."/>
            <person name="Jakkamsetti A."/>
            <person name="Pham P."/>
            <person name="Ruth R."/>
            <person name="San Lucas F."/>
            <person name="Warren J."/>
            <person name="Zhang J."/>
            <person name="Zhao Z."/>
            <person name="Zhou C."/>
            <person name="Zhu D."/>
            <person name="Lee S."/>
            <person name="Bess C."/>
            <person name="Blankenburg K."/>
            <person name="Forbes L."/>
            <person name="Fu Q."/>
            <person name="Gubbala S."/>
            <person name="Hirani K."/>
            <person name="Jayaseelan J.C."/>
            <person name="Lara F."/>
            <person name="Munidasa M."/>
            <person name="Palculict T."/>
            <person name="Patil S."/>
            <person name="Pu L.-L."/>
            <person name="Saada N."/>
            <person name="Tang L."/>
            <person name="Weissenberger G."/>
            <person name="Zhu Y."/>
            <person name="Hemphill L."/>
            <person name="Shang Y."/>
            <person name="Youmans B."/>
            <person name="Ayvaz T."/>
            <person name="Ross M."/>
            <person name="Santibanez J."/>
            <person name="Aqrawi P."/>
            <person name="Gross S."/>
            <person name="Joshi V."/>
            <person name="Fowler G."/>
            <person name="Nazareth L."/>
            <person name="Reid J."/>
            <person name="Worley K."/>
            <person name="Petrosino J."/>
            <person name="Highlander S."/>
            <person name="Gibbs R."/>
        </authorList>
    </citation>
    <scope>NUCLEOTIDE SEQUENCE [LARGE SCALE GENOMIC DNA]</scope>
    <source>
        <strain evidence="1 2">ATCC 9812</strain>
    </source>
</reference>
<protein>
    <recommendedName>
        <fullName evidence="3">Rhodanese domain-containing protein</fullName>
    </recommendedName>
</protein>
<comment type="caution">
    <text evidence="1">The sequence shown here is derived from an EMBL/GenBank/DDBJ whole genome shotgun (WGS) entry which is preliminary data.</text>
</comment>
<organism evidence="1 2">
    <name type="scientific">Streptococcus equinus ATCC 9812</name>
    <dbReference type="NCBI Taxonomy" id="525379"/>
    <lineage>
        <taxon>Bacteria</taxon>
        <taxon>Bacillati</taxon>
        <taxon>Bacillota</taxon>
        <taxon>Bacilli</taxon>
        <taxon>Lactobacillales</taxon>
        <taxon>Streptococcaceae</taxon>
        <taxon>Streptococcus</taxon>
    </lineage>
</organism>
<proteinExistence type="predicted"/>
<dbReference type="AlphaFoldDB" id="E8JMP9"/>